<keyword evidence="6" id="KW-0963">Cytoplasm</keyword>
<dbReference type="InterPro" id="IPR020568">
    <property type="entry name" value="Ribosomal_Su5_D2-typ_SF"/>
</dbReference>
<organism evidence="8 9">
    <name type="scientific">Dethiosulfatarculus sandiegensis</name>
    <dbReference type="NCBI Taxonomy" id="1429043"/>
    <lineage>
        <taxon>Bacteria</taxon>
        <taxon>Pseudomonadati</taxon>
        <taxon>Thermodesulfobacteriota</taxon>
        <taxon>Desulfarculia</taxon>
        <taxon>Desulfarculales</taxon>
        <taxon>Desulfarculaceae</taxon>
        <taxon>Dethiosulfatarculus</taxon>
    </lineage>
</organism>
<dbReference type="InterPro" id="IPR038494">
    <property type="entry name" value="IGPD_sf"/>
</dbReference>
<dbReference type="UniPathway" id="UPA00031">
    <property type="reaction ID" value="UER00011"/>
</dbReference>
<dbReference type="FunCoup" id="A0A0D2J5G0">
    <property type="interactions" value="376"/>
</dbReference>
<comment type="subcellular location">
    <subcellularLocation>
        <location evidence="6 7">Cytoplasm</location>
    </subcellularLocation>
</comment>
<dbReference type="InterPro" id="IPR000807">
    <property type="entry name" value="ImidazoleglycerolP_deHydtase"/>
</dbReference>
<dbReference type="NCBIfam" id="NF002114">
    <property type="entry name" value="PRK00951.2-4"/>
    <property type="match status" value="1"/>
</dbReference>
<dbReference type="PATRIC" id="fig|1429043.3.peg.3008"/>
<comment type="caution">
    <text evidence="8">The sequence shown here is derived from an EMBL/GenBank/DDBJ whole genome shotgun (WGS) entry which is preliminary data.</text>
</comment>
<dbReference type="GO" id="GO:0004424">
    <property type="term" value="F:imidazoleglycerol-phosphate dehydratase activity"/>
    <property type="evidence" value="ECO:0007669"/>
    <property type="project" value="UniProtKB-UniRule"/>
</dbReference>
<proteinExistence type="inferred from homology"/>
<dbReference type="EC" id="4.2.1.19" evidence="6 7"/>
<dbReference type="EMBL" id="AZAC01000016">
    <property type="protein sequence ID" value="KIX13359.1"/>
    <property type="molecule type" value="Genomic_DNA"/>
</dbReference>
<dbReference type="HAMAP" id="MF_00076">
    <property type="entry name" value="HisB"/>
    <property type="match status" value="1"/>
</dbReference>
<sequence length="195" mass="21186">MGRSALIERNTKETKIKVDLALDGQGRLDIDTGLGFFDHMLTHVGFHGFFDLKVKAIGDLEVDQHHTVEDVGICLGQAFVRALGDKKGIARYGHAFVPMDEALARVVLDFSNRPIVVVTGVKFPGEPGGFGLQLAKEFWRAFALHAGVTLHIDLCYGENDHHILEAAFKALGRALDQAVSLDPRSKGVASTKGVL</sequence>
<dbReference type="OrthoDB" id="9790411at2"/>
<keyword evidence="5 6" id="KW-0456">Lyase</keyword>
<dbReference type="FunFam" id="3.30.230.40:FF:000003">
    <property type="entry name" value="Imidazoleglycerol-phosphate dehydratase HisB"/>
    <property type="match status" value="1"/>
</dbReference>
<dbReference type="Proteomes" id="UP000032233">
    <property type="component" value="Unassembled WGS sequence"/>
</dbReference>
<keyword evidence="4 6" id="KW-0368">Histidine biosynthesis</keyword>
<evidence type="ECO:0000256" key="4">
    <source>
        <dbReference type="ARBA" id="ARBA00023102"/>
    </source>
</evidence>
<keyword evidence="9" id="KW-1185">Reference proteome</keyword>
<evidence type="ECO:0000256" key="7">
    <source>
        <dbReference type="RuleBase" id="RU000599"/>
    </source>
</evidence>
<dbReference type="GO" id="GO:0005737">
    <property type="term" value="C:cytoplasm"/>
    <property type="evidence" value="ECO:0007669"/>
    <property type="project" value="UniProtKB-SubCell"/>
</dbReference>
<dbReference type="PANTHER" id="PTHR23133:SF2">
    <property type="entry name" value="IMIDAZOLEGLYCEROL-PHOSPHATE DEHYDRATASE"/>
    <property type="match status" value="1"/>
</dbReference>
<protein>
    <recommendedName>
        <fullName evidence="2 6">Imidazoleglycerol-phosphate dehydratase</fullName>
        <shortName evidence="6">IGPD</shortName>
        <ecNumber evidence="6 7">4.2.1.19</ecNumber>
    </recommendedName>
</protein>
<dbReference type="Pfam" id="PF00475">
    <property type="entry name" value="IGPD"/>
    <property type="match status" value="1"/>
</dbReference>
<evidence type="ECO:0000313" key="9">
    <source>
        <dbReference type="Proteomes" id="UP000032233"/>
    </source>
</evidence>
<evidence type="ECO:0000256" key="6">
    <source>
        <dbReference type="HAMAP-Rule" id="MF_00076"/>
    </source>
</evidence>
<evidence type="ECO:0000256" key="2">
    <source>
        <dbReference type="ARBA" id="ARBA00016664"/>
    </source>
</evidence>
<gene>
    <name evidence="6" type="primary">hisB</name>
    <name evidence="8" type="ORF">X474_14195</name>
</gene>
<dbReference type="FunFam" id="3.30.230.40:FF:000001">
    <property type="entry name" value="Imidazoleglycerol-phosphate dehydratase HisB"/>
    <property type="match status" value="1"/>
</dbReference>
<comment type="similarity">
    <text evidence="6 7">Belongs to the imidazoleglycerol-phosphate dehydratase family.</text>
</comment>
<dbReference type="AlphaFoldDB" id="A0A0D2J5G0"/>
<dbReference type="PROSITE" id="PS00954">
    <property type="entry name" value="IGP_DEHYDRATASE_1"/>
    <property type="match status" value="1"/>
</dbReference>
<dbReference type="RefSeq" id="WP_044349394.1">
    <property type="nucleotide sequence ID" value="NZ_AZAC01000016.1"/>
</dbReference>
<keyword evidence="3 6" id="KW-0028">Amino-acid biosynthesis</keyword>
<dbReference type="InterPro" id="IPR020565">
    <property type="entry name" value="ImidazoleglycerP_deHydtase_CS"/>
</dbReference>
<reference evidence="8 9" key="1">
    <citation type="submission" date="2013-11" db="EMBL/GenBank/DDBJ databases">
        <title>Metagenomic analysis of a methanogenic consortium involved in long chain n-alkane degradation.</title>
        <authorList>
            <person name="Davidova I.A."/>
            <person name="Callaghan A.V."/>
            <person name="Wawrik B."/>
            <person name="Pruitt S."/>
            <person name="Marks C."/>
            <person name="Duncan K.E."/>
            <person name="Suflita J.M."/>
        </authorList>
    </citation>
    <scope>NUCLEOTIDE SEQUENCE [LARGE SCALE GENOMIC DNA]</scope>
    <source>
        <strain evidence="8 9">SPR</strain>
    </source>
</reference>
<evidence type="ECO:0000256" key="5">
    <source>
        <dbReference type="ARBA" id="ARBA00023239"/>
    </source>
</evidence>
<dbReference type="PROSITE" id="PS00955">
    <property type="entry name" value="IGP_DEHYDRATASE_2"/>
    <property type="match status" value="1"/>
</dbReference>
<comment type="catalytic activity">
    <reaction evidence="6 7">
        <text>D-erythro-1-(imidazol-4-yl)glycerol 3-phosphate = 3-(imidazol-4-yl)-2-oxopropyl phosphate + H2O</text>
        <dbReference type="Rhea" id="RHEA:11040"/>
        <dbReference type="ChEBI" id="CHEBI:15377"/>
        <dbReference type="ChEBI" id="CHEBI:57766"/>
        <dbReference type="ChEBI" id="CHEBI:58278"/>
        <dbReference type="EC" id="4.2.1.19"/>
    </reaction>
</comment>
<dbReference type="NCBIfam" id="NF002111">
    <property type="entry name" value="PRK00951.2-1"/>
    <property type="match status" value="1"/>
</dbReference>
<dbReference type="GO" id="GO:0000105">
    <property type="term" value="P:L-histidine biosynthetic process"/>
    <property type="evidence" value="ECO:0007669"/>
    <property type="project" value="UniProtKB-UniRule"/>
</dbReference>
<comment type="pathway">
    <text evidence="1 6 7">Amino-acid biosynthesis; L-histidine biosynthesis; L-histidine from 5-phospho-alpha-D-ribose 1-diphosphate: step 6/9.</text>
</comment>
<evidence type="ECO:0000256" key="3">
    <source>
        <dbReference type="ARBA" id="ARBA00022605"/>
    </source>
</evidence>
<accession>A0A0D2J5G0</accession>
<dbReference type="SUPFAM" id="SSF54211">
    <property type="entry name" value="Ribosomal protein S5 domain 2-like"/>
    <property type="match status" value="2"/>
</dbReference>
<dbReference type="Gene3D" id="3.30.230.40">
    <property type="entry name" value="Imidazole glycerol phosphate dehydratase, domain 1"/>
    <property type="match status" value="2"/>
</dbReference>
<evidence type="ECO:0000313" key="8">
    <source>
        <dbReference type="EMBL" id="KIX13359.1"/>
    </source>
</evidence>
<dbReference type="PANTHER" id="PTHR23133">
    <property type="entry name" value="IMIDAZOLEGLYCEROL-PHOSPHATE DEHYDRATASE HIS7"/>
    <property type="match status" value="1"/>
</dbReference>
<name>A0A0D2J5G0_9BACT</name>
<dbReference type="InParanoid" id="A0A0D2J5G0"/>
<dbReference type="CDD" id="cd07914">
    <property type="entry name" value="IGPD"/>
    <property type="match status" value="1"/>
</dbReference>
<dbReference type="STRING" id="1429043.X474_14195"/>
<evidence type="ECO:0000256" key="1">
    <source>
        <dbReference type="ARBA" id="ARBA00005047"/>
    </source>
</evidence>